<keyword evidence="1" id="KW-0472">Membrane</keyword>
<evidence type="ECO:0000256" key="1">
    <source>
        <dbReference type="SAM" id="Phobius"/>
    </source>
</evidence>
<organism evidence="2 3">
    <name type="scientific">Aspergillus tamarii</name>
    <dbReference type="NCBI Taxonomy" id="41984"/>
    <lineage>
        <taxon>Eukaryota</taxon>
        <taxon>Fungi</taxon>
        <taxon>Dikarya</taxon>
        <taxon>Ascomycota</taxon>
        <taxon>Pezizomycotina</taxon>
        <taxon>Eurotiomycetes</taxon>
        <taxon>Eurotiomycetidae</taxon>
        <taxon>Eurotiales</taxon>
        <taxon>Aspergillaceae</taxon>
        <taxon>Aspergillus</taxon>
        <taxon>Aspergillus subgen. Circumdati</taxon>
    </lineage>
</organism>
<reference evidence="2 3" key="1">
    <citation type="submission" date="2019-04" db="EMBL/GenBank/DDBJ databases">
        <title>Friends and foes A comparative genomics study of 23 Aspergillus species from section Flavi.</title>
        <authorList>
            <consortium name="DOE Joint Genome Institute"/>
            <person name="Kjaerbolling I."/>
            <person name="Vesth T."/>
            <person name="Frisvad J.C."/>
            <person name="Nybo J.L."/>
            <person name="Theobald S."/>
            <person name="Kildgaard S."/>
            <person name="Isbrandt T."/>
            <person name="Kuo A."/>
            <person name="Sato A."/>
            <person name="Lyhne E.K."/>
            <person name="Kogle M.E."/>
            <person name="Wiebenga A."/>
            <person name="Kun R.S."/>
            <person name="Lubbers R.J."/>
            <person name="Makela M.R."/>
            <person name="Barry K."/>
            <person name="Chovatia M."/>
            <person name="Clum A."/>
            <person name="Daum C."/>
            <person name="Haridas S."/>
            <person name="He G."/>
            <person name="LaButti K."/>
            <person name="Lipzen A."/>
            <person name="Mondo S."/>
            <person name="Riley R."/>
            <person name="Salamov A."/>
            <person name="Simmons B.A."/>
            <person name="Magnuson J.K."/>
            <person name="Henrissat B."/>
            <person name="Mortensen U.H."/>
            <person name="Larsen T.O."/>
            <person name="Devries R.P."/>
            <person name="Grigoriev I.V."/>
            <person name="Machida M."/>
            <person name="Baker S.E."/>
            <person name="Andersen M.R."/>
        </authorList>
    </citation>
    <scope>NUCLEOTIDE SEQUENCE [LARGE SCALE GENOMIC DNA]</scope>
    <source>
        <strain evidence="2 3">CBS 117626</strain>
    </source>
</reference>
<dbReference type="OrthoDB" id="10599859at2759"/>
<evidence type="ECO:0000313" key="2">
    <source>
        <dbReference type="EMBL" id="KAE8163681.1"/>
    </source>
</evidence>
<evidence type="ECO:0000313" key="3">
    <source>
        <dbReference type="Proteomes" id="UP000326950"/>
    </source>
</evidence>
<gene>
    <name evidence="2" type="ORF">BDV40DRAFT_133877</name>
</gene>
<accession>A0A5N6V0V3</accession>
<dbReference type="EMBL" id="ML738615">
    <property type="protein sequence ID" value="KAE8163681.1"/>
    <property type="molecule type" value="Genomic_DNA"/>
</dbReference>
<dbReference type="Proteomes" id="UP000326950">
    <property type="component" value="Unassembled WGS sequence"/>
</dbReference>
<feature type="transmembrane region" description="Helical" evidence="1">
    <location>
        <begin position="40"/>
        <end position="61"/>
    </location>
</feature>
<dbReference type="AntiFam" id="ANF00010">
    <property type="entry name" value="tRNA translation"/>
</dbReference>
<keyword evidence="1" id="KW-1133">Transmembrane helix</keyword>
<protein>
    <submittedName>
        <fullName evidence="2">Uncharacterized protein</fullName>
    </submittedName>
</protein>
<keyword evidence="3" id="KW-1185">Reference proteome</keyword>
<sequence length="178" mass="19231">MRSAVRIRVEAASSEAPMAQLVERMTSNHEVRGSNPRGSILMSIYLFVVFALFAVVVVVVVRTTTVLDAVGFAQDIGISSSFTDLARCRCASDCIHAAGHMATTMCPVRTILRCPPEHIFCEKSLQWAPYTSSESQPIYASYSKGSALVAQQLSGADVTEGYGVSYWNLAPGSLPNFC</sequence>
<name>A0A5N6V0V3_ASPTM</name>
<proteinExistence type="predicted"/>
<keyword evidence="1" id="KW-0812">Transmembrane</keyword>
<dbReference type="AlphaFoldDB" id="A0A5N6V0V3"/>